<name>A0A5B7DV55_PORTR</name>
<dbReference type="Proteomes" id="UP000324222">
    <property type="component" value="Unassembled WGS sequence"/>
</dbReference>
<dbReference type="EMBL" id="VSRR010001452">
    <property type="protein sequence ID" value="MPC25370.1"/>
    <property type="molecule type" value="Genomic_DNA"/>
</dbReference>
<comment type="caution">
    <text evidence="1">The sequence shown here is derived from an EMBL/GenBank/DDBJ whole genome shotgun (WGS) entry which is preliminary data.</text>
</comment>
<keyword evidence="2" id="KW-1185">Reference proteome</keyword>
<reference evidence="1 2" key="1">
    <citation type="submission" date="2019-05" db="EMBL/GenBank/DDBJ databases">
        <title>Another draft genome of Portunus trituberculatus and its Hox gene families provides insights of decapod evolution.</title>
        <authorList>
            <person name="Jeong J.-H."/>
            <person name="Song I."/>
            <person name="Kim S."/>
            <person name="Choi T."/>
            <person name="Kim D."/>
            <person name="Ryu S."/>
            <person name="Kim W."/>
        </authorList>
    </citation>
    <scope>NUCLEOTIDE SEQUENCE [LARGE SCALE GENOMIC DNA]</scope>
    <source>
        <tissue evidence="1">Muscle</tissue>
    </source>
</reference>
<protein>
    <submittedName>
        <fullName evidence="1">Uncharacterized protein</fullName>
    </submittedName>
</protein>
<evidence type="ECO:0000313" key="1">
    <source>
        <dbReference type="EMBL" id="MPC25370.1"/>
    </source>
</evidence>
<dbReference type="AlphaFoldDB" id="A0A5B7DV55"/>
<sequence>MTSTDYKTNTTAVFTTARRPGSNVYCRDDLHQHHTTTLPGEDNTTRLLLPHSTPVNTHHYHHHLTIWSFYSNKLSYAYYFPLTHGSCLAQHHVNTHRHLTIRWLSCTKLTYRIRNSPCLMTLACHSLPHSRIPAPSPTHSPPPQPHRLA</sequence>
<gene>
    <name evidence="1" type="ORF">E2C01_018479</name>
</gene>
<proteinExistence type="predicted"/>
<organism evidence="1 2">
    <name type="scientific">Portunus trituberculatus</name>
    <name type="common">Swimming crab</name>
    <name type="synonym">Neptunus trituberculatus</name>
    <dbReference type="NCBI Taxonomy" id="210409"/>
    <lineage>
        <taxon>Eukaryota</taxon>
        <taxon>Metazoa</taxon>
        <taxon>Ecdysozoa</taxon>
        <taxon>Arthropoda</taxon>
        <taxon>Crustacea</taxon>
        <taxon>Multicrustacea</taxon>
        <taxon>Malacostraca</taxon>
        <taxon>Eumalacostraca</taxon>
        <taxon>Eucarida</taxon>
        <taxon>Decapoda</taxon>
        <taxon>Pleocyemata</taxon>
        <taxon>Brachyura</taxon>
        <taxon>Eubrachyura</taxon>
        <taxon>Portunoidea</taxon>
        <taxon>Portunidae</taxon>
        <taxon>Portuninae</taxon>
        <taxon>Portunus</taxon>
    </lineage>
</organism>
<evidence type="ECO:0000313" key="2">
    <source>
        <dbReference type="Proteomes" id="UP000324222"/>
    </source>
</evidence>
<accession>A0A5B7DV55</accession>